<evidence type="ECO:0000313" key="5">
    <source>
        <dbReference type="Proteomes" id="UP000194798"/>
    </source>
</evidence>
<evidence type="ECO:0000256" key="1">
    <source>
        <dbReference type="ARBA" id="ARBA00009670"/>
    </source>
</evidence>
<feature type="domain" description="Protein kinase" evidence="3">
    <location>
        <begin position="130"/>
        <end position="496"/>
    </location>
</feature>
<dbReference type="PANTHER" id="PTHR10566">
    <property type="entry name" value="CHAPERONE-ACTIVITY OF BC1 COMPLEX CABC1 -RELATED"/>
    <property type="match status" value="1"/>
</dbReference>
<evidence type="ECO:0000313" key="4">
    <source>
        <dbReference type="EMBL" id="OUD14694.1"/>
    </source>
</evidence>
<name>A0A251XA76_9GAMM</name>
<gene>
    <name evidence="4" type="ORF">TPSD3_09760</name>
</gene>
<dbReference type="EMBL" id="MSLT01000012">
    <property type="protein sequence ID" value="OUD14694.1"/>
    <property type="molecule type" value="Genomic_DNA"/>
</dbReference>
<dbReference type="Pfam" id="PF03109">
    <property type="entry name" value="ABC1"/>
    <property type="match status" value="1"/>
</dbReference>
<dbReference type="PANTHER" id="PTHR10566:SF113">
    <property type="entry name" value="PROTEIN ACTIVITY OF BC1 COMPLEX KINASE 7, CHLOROPLASTIC"/>
    <property type="match status" value="1"/>
</dbReference>
<dbReference type="Proteomes" id="UP000194798">
    <property type="component" value="Unassembled WGS sequence"/>
</dbReference>
<keyword evidence="4" id="KW-0830">Ubiquinone</keyword>
<dbReference type="AlphaFoldDB" id="A0A251XA76"/>
<dbReference type="InterPro" id="IPR011009">
    <property type="entry name" value="Kinase-like_dom_sf"/>
</dbReference>
<dbReference type="SUPFAM" id="SSF56112">
    <property type="entry name" value="Protein kinase-like (PK-like)"/>
    <property type="match status" value="1"/>
</dbReference>
<evidence type="ECO:0000259" key="3">
    <source>
        <dbReference type="PROSITE" id="PS50011"/>
    </source>
</evidence>
<organism evidence="4 5">
    <name type="scientific">Thioflexithrix psekupsensis</name>
    <dbReference type="NCBI Taxonomy" id="1570016"/>
    <lineage>
        <taxon>Bacteria</taxon>
        <taxon>Pseudomonadati</taxon>
        <taxon>Pseudomonadota</taxon>
        <taxon>Gammaproteobacteria</taxon>
        <taxon>Thiotrichales</taxon>
        <taxon>Thioflexithrix</taxon>
    </lineage>
</organism>
<reference evidence="4 5" key="1">
    <citation type="submission" date="2016-12" db="EMBL/GenBank/DDBJ databases">
        <title>Thioflexothrix psekupsii D3 genome sequencing and assembly.</title>
        <authorList>
            <person name="Fomenkov A."/>
            <person name="Vincze T."/>
            <person name="Grabovich M."/>
            <person name="Anton B.P."/>
            <person name="Dubinina G."/>
            <person name="Orlova M."/>
            <person name="Belousova E."/>
            <person name="Roberts R.J."/>
        </authorList>
    </citation>
    <scope>NUCLEOTIDE SEQUENCE [LARGE SCALE GENOMIC DNA]</scope>
    <source>
        <strain evidence="4">D3</strain>
    </source>
</reference>
<dbReference type="OrthoDB" id="9795390at2"/>
<dbReference type="InterPro" id="IPR004147">
    <property type="entry name" value="ABC1_dom"/>
</dbReference>
<keyword evidence="5" id="KW-1185">Reference proteome</keyword>
<feature type="transmembrane region" description="Helical" evidence="2">
    <location>
        <begin position="503"/>
        <end position="521"/>
    </location>
</feature>
<evidence type="ECO:0000256" key="2">
    <source>
        <dbReference type="SAM" id="Phobius"/>
    </source>
</evidence>
<dbReference type="InterPro" id="IPR050154">
    <property type="entry name" value="UbiB_kinase"/>
</dbReference>
<comment type="caution">
    <text evidence="4">The sequence shown here is derived from an EMBL/GenBank/DDBJ whole genome shotgun (WGS) entry which is preliminary data.</text>
</comment>
<protein>
    <submittedName>
        <fullName evidence="4">Ubiquinone biosynthesis protein UbiB</fullName>
    </submittedName>
</protein>
<dbReference type="InterPro" id="IPR000719">
    <property type="entry name" value="Prot_kinase_dom"/>
</dbReference>
<feature type="transmembrane region" description="Helical" evidence="2">
    <location>
        <begin position="533"/>
        <end position="553"/>
    </location>
</feature>
<sequence>MVWETWKATRDLGRLYDIASVFIRYGFGDVVRRLELGAILRRAGRVLDWQPSNEFLGLQPPQRVREALEQLGPSFIKLGQIMATRVDLFSPAWIAEFEKLQHHVPPLPFEQLKPQLEMDLGQPLEAVFSEFEIMPIGSASIAQVYRARLQNGQWVIVKIRRPGIQPIMEADLRLLLQFADLIETRLPNLRVYRLKEIIEQFAHSLQRELDLMTECRNAERAAINLANDPAIVIPRVYWQWTSERVNVQEYIVGIPGRNWALLEASGLDRRKIAQQGAAALFNMVIRDGFFHADLHPGNLFYLSDHRIAFIDWGMVGQVSLRRRNQLIDLLWGLTERQIETIIDILLDWSPNEDVDEDSLAIDLEIFLDKYHNVPLKQLKMSLVLGDLIALLRRNHLSLPADLAMMVKVFITLESLGRQLDPEFNLVEEARVILRQLFLKRYSPQAVLKRTQRALQESSSLLLELPRDLRRFIKLLRTGSLQHRISIIELNEFSNRLDRAASRLSMSFVTAAFIIGTSVVVASDNSTSLFGIPLFEWLSLGAMLGGIWVFISIWRGQGRRD</sequence>
<accession>A0A251XA76</accession>
<comment type="similarity">
    <text evidence="1">Belongs to the protein kinase superfamily. ADCK protein kinase family.</text>
</comment>
<dbReference type="CDD" id="cd05121">
    <property type="entry name" value="ABC1_ADCK3-like"/>
    <property type="match status" value="1"/>
</dbReference>
<dbReference type="GO" id="GO:0004672">
    <property type="term" value="F:protein kinase activity"/>
    <property type="evidence" value="ECO:0007669"/>
    <property type="project" value="InterPro"/>
</dbReference>
<dbReference type="PROSITE" id="PS50011">
    <property type="entry name" value="PROTEIN_KINASE_DOM"/>
    <property type="match status" value="1"/>
</dbReference>
<keyword evidence="2" id="KW-1133">Transmembrane helix</keyword>
<dbReference type="GO" id="GO:0005524">
    <property type="term" value="F:ATP binding"/>
    <property type="evidence" value="ECO:0007669"/>
    <property type="project" value="InterPro"/>
</dbReference>
<proteinExistence type="inferred from homology"/>
<keyword evidence="2" id="KW-0472">Membrane</keyword>
<keyword evidence="2" id="KW-0812">Transmembrane</keyword>